<keyword evidence="3 6" id="KW-0812">Transmembrane</keyword>
<evidence type="ECO:0000256" key="5">
    <source>
        <dbReference type="ARBA" id="ARBA00023136"/>
    </source>
</evidence>
<proteinExistence type="inferred from homology"/>
<feature type="transmembrane region" description="Helical" evidence="6">
    <location>
        <begin position="274"/>
        <end position="292"/>
    </location>
</feature>
<evidence type="ECO:0000256" key="2">
    <source>
        <dbReference type="ARBA" id="ARBA00009773"/>
    </source>
</evidence>
<evidence type="ECO:0000256" key="4">
    <source>
        <dbReference type="ARBA" id="ARBA00022989"/>
    </source>
</evidence>
<dbReference type="InterPro" id="IPR002549">
    <property type="entry name" value="AI-2E-like"/>
</dbReference>
<feature type="transmembrane region" description="Helical" evidence="6">
    <location>
        <begin position="220"/>
        <end position="237"/>
    </location>
</feature>
<evidence type="ECO:0000313" key="8">
    <source>
        <dbReference type="Proteomes" id="UP001589619"/>
    </source>
</evidence>
<comment type="similarity">
    <text evidence="2">Belongs to the autoinducer-2 exporter (AI-2E) (TC 2.A.86) family.</text>
</comment>
<protein>
    <submittedName>
        <fullName evidence="7">AI-2E family transporter</fullName>
    </submittedName>
</protein>
<feature type="transmembrane region" description="Helical" evidence="6">
    <location>
        <begin position="73"/>
        <end position="98"/>
    </location>
</feature>
<feature type="transmembrane region" description="Helical" evidence="6">
    <location>
        <begin position="243"/>
        <end position="262"/>
    </location>
</feature>
<evidence type="ECO:0000313" key="7">
    <source>
        <dbReference type="EMBL" id="MFB9752284.1"/>
    </source>
</evidence>
<dbReference type="Proteomes" id="UP001589619">
    <property type="component" value="Unassembled WGS sequence"/>
</dbReference>
<dbReference type="Pfam" id="PF01594">
    <property type="entry name" value="AI-2E_transport"/>
    <property type="match status" value="1"/>
</dbReference>
<evidence type="ECO:0000256" key="6">
    <source>
        <dbReference type="SAM" id="Phobius"/>
    </source>
</evidence>
<reference evidence="7 8" key="1">
    <citation type="submission" date="2024-09" db="EMBL/GenBank/DDBJ databases">
        <authorList>
            <person name="Sun Q."/>
            <person name="Mori K."/>
        </authorList>
    </citation>
    <scope>NUCLEOTIDE SEQUENCE [LARGE SCALE GENOMIC DNA]</scope>
    <source>
        <strain evidence="7 8">JCM 12520</strain>
    </source>
</reference>
<dbReference type="RefSeq" id="WP_344911218.1">
    <property type="nucleotide sequence ID" value="NZ_BAAAYO010000010.1"/>
</dbReference>
<organism evidence="7 8">
    <name type="scientific">Paenibacillus hodogayensis</name>
    <dbReference type="NCBI Taxonomy" id="279208"/>
    <lineage>
        <taxon>Bacteria</taxon>
        <taxon>Bacillati</taxon>
        <taxon>Bacillota</taxon>
        <taxon>Bacilli</taxon>
        <taxon>Bacillales</taxon>
        <taxon>Paenibacillaceae</taxon>
        <taxon>Paenibacillus</taxon>
    </lineage>
</organism>
<gene>
    <name evidence="7" type="ORF">ACFFNY_12020</name>
</gene>
<keyword evidence="8" id="KW-1185">Reference proteome</keyword>
<comment type="subcellular location">
    <subcellularLocation>
        <location evidence="1">Membrane</location>
        <topology evidence="1">Multi-pass membrane protein</topology>
    </subcellularLocation>
</comment>
<sequence length="357" mass="39457">MEKFLKSKLFVTLVYVLLGLAVLFMMQQIEPLLSTAYGFLKAVLAPFLIALIISYVLNPVVRMLNERKVPRTAAVLLIYAVFITSLVVVVMNLTPIFVDQIGELNEHMPELTMRAQGLVDGLNDNRMLPEGVRSGINNALMKADEGLSTFISNFVDGIGSTINMLMIAFIVPFLAFYILKDYRVIEKTMLATVPRAHRTNAIKLVIDIDTALGNYIRGQFIVCILVGLLAYIGYWLIGMPYALLLASIVAVFNIIPYLGPFFGAAPAIVMASTVSFKMVLFVVFVNLLVQILEGNVISPQVVGRTLHMHPLLIIFALLVGGELAGIVGLILAVPCFAVLKVIIQHIYVYYVHRRPTV</sequence>
<evidence type="ECO:0000256" key="3">
    <source>
        <dbReference type="ARBA" id="ARBA00022692"/>
    </source>
</evidence>
<comment type="caution">
    <text evidence="7">The sequence shown here is derived from an EMBL/GenBank/DDBJ whole genome shotgun (WGS) entry which is preliminary data.</text>
</comment>
<dbReference type="PANTHER" id="PTHR21716">
    <property type="entry name" value="TRANSMEMBRANE PROTEIN"/>
    <property type="match status" value="1"/>
</dbReference>
<accession>A0ABV5VVF2</accession>
<dbReference type="PANTHER" id="PTHR21716:SF15">
    <property type="entry name" value="TRANSPORT PROTEIN YRRI-RELATED"/>
    <property type="match status" value="1"/>
</dbReference>
<keyword evidence="5 6" id="KW-0472">Membrane</keyword>
<dbReference type="EMBL" id="JBHMAG010000009">
    <property type="protein sequence ID" value="MFB9752284.1"/>
    <property type="molecule type" value="Genomic_DNA"/>
</dbReference>
<feature type="transmembrane region" description="Helical" evidence="6">
    <location>
        <begin position="312"/>
        <end position="339"/>
    </location>
</feature>
<feature type="transmembrane region" description="Helical" evidence="6">
    <location>
        <begin position="39"/>
        <end position="61"/>
    </location>
</feature>
<evidence type="ECO:0000256" key="1">
    <source>
        <dbReference type="ARBA" id="ARBA00004141"/>
    </source>
</evidence>
<name>A0ABV5VVF2_9BACL</name>
<keyword evidence="4 6" id="KW-1133">Transmembrane helix</keyword>
<feature type="transmembrane region" description="Helical" evidence="6">
    <location>
        <begin position="9"/>
        <end position="27"/>
    </location>
</feature>
<feature type="transmembrane region" description="Helical" evidence="6">
    <location>
        <begin position="157"/>
        <end position="179"/>
    </location>
</feature>